<proteinExistence type="predicted"/>
<dbReference type="PANTHER" id="PTHR36928">
    <property type="entry name" value="PHOSPHATASE YCDX-RELATED"/>
    <property type="match status" value="1"/>
</dbReference>
<evidence type="ECO:0000256" key="12">
    <source>
        <dbReference type="ARBA" id="ARBA00022843"/>
    </source>
</evidence>
<dbReference type="SUPFAM" id="SSF81301">
    <property type="entry name" value="Nucleotidyltransferase"/>
    <property type="match status" value="1"/>
</dbReference>
<comment type="function">
    <text evidence="20">Repair polymerase that plays a key role in base-excision repair. During this process, the damaged base is excised by specific DNA glycosylases, the DNA backbone is nicked at the abasic site by an apurinic/apyrimidic (AP) endonuclease, and POLB removes 5'-deoxyribose-phosphate from the preincised AP site acting as a 5'-deoxyribose-phosphate lyase (5'-dRP lyase); through its DNA polymerase activity, it adds one nucleotide to the 3' end of the arising single-nucleotide gap. Conducts 'gap-filling' DNA synthesis in a stepwise distributive fashion rather than in a processive fashion as for other DNA polymerases. It is also able to cleave sugar-phosphate bonds 3' to an intact AP site, acting as an AP lyase.</text>
</comment>
<comment type="catalytic activity">
    <reaction evidence="18">
        <text>2'-deoxyribonucleotide-(2'-deoxyribose 5'-phosphate)-2'-deoxyribonucleotide-DNA = a 3'-end 2'-deoxyribonucleotide-(2,3-dehydro-2,3-deoxyribose 5'-phosphate)-DNA + a 5'-end 5'-phospho-2'-deoxyribonucleoside-DNA + H(+)</text>
        <dbReference type="Rhea" id="RHEA:66592"/>
        <dbReference type="Rhea" id="RHEA-COMP:13180"/>
        <dbReference type="Rhea" id="RHEA-COMP:16897"/>
        <dbReference type="Rhea" id="RHEA-COMP:17067"/>
        <dbReference type="ChEBI" id="CHEBI:15378"/>
        <dbReference type="ChEBI" id="CHEBI:136412"/>
        <dbReference type="ChEBI" id="CHEBI:157695"/>
        <dbReference type="ChEBI" id="CHEBI:167181"/>
        <dbReference type="EC" id="4.2.99.18"/>
    </reaction>
</comment>
<accession>A0A419EN76</accession>
<dbReference type="FunFam" id="3.20.20.140:FF:000047">
    <property type="entry name" value="PHP domain-containing protein"/>
    <property type="match status" value="1"/>
</dbReference>
<evidence type="ECO:0000259" key="23">
    <source>
        <dbReference type="SMART" id="SM00481"/>
    </source>
</evidence>
<name>A0A419EN76_9BACT</name>
<comment type="caution">
    <text evidence="25">The sequence shown here is derived from an EMBL/GenBank/DDBJ whole genome shotgun (WGS) entry which is preliminary data.</text>
</comment>
<feature type="domain" description="DNA-directed DNA polymerase X" evidence="24">
    <location>
        <begin position="1"/>
        <end position="313"/>
    </location>
</feature>
<dbReference type="InterPro" id="IPR002054">
    <property type="entry name" value="DNA-dir_DNA_pol_X"/>
</dbReference>
<evidence type="ECO:0000256" key="17">
    <source>
        <dbReference type="ARBA" id="ARBA00035726"/>
    </source>
</evidence>
<dbReference type="GO" id="GO:0008270">
    <property type="term" value="F:zinc ion binding"/>
    <property type="evidence" value="ECO:0007669"/>
    <property type="project" value="TreeGrafter"/>
</dbReference>
<evidence type="ECO:0000256" key="8">
    <source>
        <dbReference type="ARBA" id="ARBA00022679"/>
    </source>
</evidence>
<dbReference type="InterPro" id="IPR037160">
    <property type="entry name" value="DNA_Pol_thumb_sf"/>
</dbReference>
<keyword evidence="14" id="KW-0915">Sodium</keyword>
<comment type="cofactor">
    <cofactor evidence="1">
        <name>Mg(2+)</name>
        <dbReference type="ChEBI" id="CHEBI:18420"/>
    </cofactor>
</comment>
<dbReference type="Pfam" id="PF02811">
    <property type="entry name" value="PHP"/>
    <property type="match status" value="1"/>
</dbReference>
<dbReference type="Gene3D" id="1.10.150.110">
    <property type="entry name" value="DNA polymerase beta, N-terminal domain-like"/>
    <property type="match status" value="1"/>
</dbReference>
<dbReference type="Proteomes" id="UP000285961">
    <property type="component" value="Unassembled WGS sequence"/>
</dbReference>
<dbReference type="Gene3D" id="3.30.210.10">
    <property type="entry name" value="DNA polymerase, thumb domain"/>
    <property type="match status" value="1"/>
</dbReference>
<gene>
    <name evidence="25" type="primary">polX</name>
    <name evidence="25" type="ORF">C4532_19700</name>
</gene>
<feature type="domain" description="Polymerase/histidinol phosphatase N-terminal" evidence="23">
    <location>
        <begin position="337"/>
        <end position="416"/>
    </location>
</feature>
<dbReference type="AlphaFoldDB" id="A0A419EN76"/>
<dbReference type="InterPro" id="IPR016195">
    <property type="entry name" value="Pol/histidinol_Pase-like"/>
</dbReference>
<dbReference type="EC" id="4.2.99.18" evidence="4"/>
<evidence type="ECO:0000313" key="25">
    <source>
        <dbReference type="EMBL" id="RJP64052.1"/>
    </source>
</evidence>
<evidence type="ECO:0000256" key="11">
    <source>
        <dbReference type="ARBA" id="ARBA00022763"/>
    </source>
</evidence>
<evidence type="ECO:0000256" key="18">
    <source>
        <dbReference type="ARBA" id="ARBA00044632"/>
    </source>
</evidence>
<keyword evidence="25" id="KW-0269">Exonuclease</keyword>
<dbReference type="SMART" id="SM00278">
    <property type="entry name" value="HhH1"/>
    <property type="match status" value="3"/>
</dbReference>
<evidence type="ECO:0000256" key="5">
    <source>
        <dbReference type="ARBA" id="ARBA00020020"/>
    </source>
</evidence>
<evidence type="ECO:0000313" key="26">
    <source>
        <dbReference type="Proteomes" id="UP000285961"/>
    </source>
</evidence>
<evidence type="ECO:0000256" key="6">
    <source>
        <dbReference type="ARBA" id="ARBA00022481"/>
    </source>
</evidence>
<dbReference type="SMART" id="SM00483">
    <property type="entry name" value="POLXc"/>
    <property type="match status" value="1"/>
</dbReference>
<keyword evidence="7" id="KW-0237">DNA synthesis</keyword>
<dbReference type="EC" id="2.7.7.7" evidence="3"/>
<keyword evidence="6" id="KW-0488">Methylation</keyword>
<keyword evidence="25" id="KW-0540">Nuclease</keyword>
<evidence type="ECO:0000259" key="22">
    <source>
        <dbReference type="SMART" id="SM00278"/>
    </source>
</evidence>
<evidence type="ECO:0000256" key="4">
    <source>
        <dbReference type="ARBA" id="ARBA00012720"/>
    </source>
</evidence>
<keyword evidence="13" id="KW-0239">DNA-directed DNA polymerase</keyword>
<organism evidence="25 26">
    <name type="scientific">Candidatus Abyssobacteria bacterium SURF_17</name>
    <dbReference type="NCBI Taxonomy" id="2093361"/>
    <lineage>
        <taxon>Bacteria</taxon>
        <taxon>Pseudomonadati</taxon>
        <taxon>Candidatus Hydrogenedentota</taxon>
        <taxon>Candidatus Abyssobacteria</taxon>
    </lineage>
</organism>
<comment type="catalytic activity">
    <reaction evidence="21">
        <text>DNA(n) + a 2'-deoxyribonucleoside 5'-triphosphate = DNA(n+1) + diphosphate</text>
        <dbReference type="Rhea" id="RHEA:22508"/>
        <dbReference type="Rhea" id="RHEA-COMP:17339"/>
        <dbReference type="Rhea" id="RHEA-COMP:17340"/>
        <dbReference type="ChEBI" id="CHEBI:33019"/>
        <dbReference type="ChEBI" id="CHEBI:61560"/>
        <dbReference type="ChEBI" id="CHEBI:173112"/>
        <dbReference type="EC" id="2.7.7.7"/>
    </reaction>
</comment>
<dbReference type="InterPro" id="IPR010996">
    <property type="entry name" value="HHH_MUS81"/>
</dbReference>
<feature type="domain" description="Helix-hairpin-helix DNA-binding motif class 1" evidence="22">
    <location>
        <begin position="91"/>
        <end position="110"/>
    </location>
</feature>
<dbReference type="PIRSF" id="PIRSF005047">
    <property type="entry name" value="UCP005047_YshC"/>
    <property type="match status" value="1"/>
</dbReference>
<dbReference type="CDD" id="cd07436">
    <property type="entry name" value="PHP_PolX"/>
    <property type="match status" value="1"/>
</dbReference>
<evidence type="ECO:0000256" key="15">
    <source>
        <dbReference type="ARBA" id="ARBA00023204"/>
    </source>
</evidence>
<keyword evidence="9" id="KW-0548">Nucleotidyltransferase</keyword>
<dbReference type="Pfam" id="PF14791">
    <property type="entry name" value="DNA_pol_B_thumb"/>
    <property type="match status" value="1"/>
</dbReference>
<feature type="domain" description="Helix-hairpin-helix DNA-binding motif class 1" evidence="22">
    <location>
        <begin position="51"/>
        <end position="70"/>
    </location>
</feature>
<keyword evidence="12" id="KW-0832">Ubl conjugation</keyword>
<dbReference type="GO" id="GO:0004527">
    <property type="term" value="F:exonuclease activity"/>
    <property type="evidence" value="ECO:0007669"/>
    <property type="project" value="UniProtKB-KW"/>
</dbReference>
<dbReference type="InterPro" id="IPR004013">
    <property type="entry name" value="PHP_dom"/>
</dbReference>
<dbReference type="GO" id="GO:0003677">
    <property type="term" value="F:DNA binding"/>
    <property type="evidence" value="ECO:0007669"/>
    <property type="project" value="InterPro"/>
</dbReference>
<dbReference type="InterPro" id="IPR027421">
    <property type="entry name" value="DNA_pol_lamdba_lyase_dom_sf"/>
</dbReference>
<comment type="catalytic activity">
    <reaction evidence="19">
        <text>a 5'-end 2'-deoxyribose-2'-deoxyribonucleotide-DNA = (2E,4S)-4-hydroxypenten-2-al-5-phosphate + a 5'-end 5'-phospho-2'-deoxyribonucleoside-DNA + H(+)</text>
        <dbReference type="Rhea" id="RHEA:76255"/>
        <dbReference type="Rhea" id="RHEA-COMP:13180"/>
        <dbReference type="Rhea" id="RHEA-COMP:18657"/>
        <dbReference type="ChEBI" id="CHEBI:15378"/>
        <dbReference type="ChEBI" id="CHEBI:136412"/>
        <dbReference type="ChEBI" id="CHEBI:195194"/>
        <dbReference type="ChEBI" id="CHEBI:195195"/>
    </reaction>
</comment>
<dbReference type="SUPFAM" id="SSF89550">
    <property type="entry name" value="PHP domain-like"/>
    <property type="match status" value="1"/>
</dbReference>
<dbReference type="Gene3D" id="1.10.150.20">
    <property type="entry name" value="5' to 3' exonuclease, C-terminal subdomain"/>
    <property type="match status" value="1"/>
</dbReference>
<evidence type="ECO:0000256" key="19">
    <source>
        <dbReference type="ARBA" id="ARBA00044678"/>
    </source>
</evidence>
<dbReference type="GO" id="GO:0042578">
    <property type="term" value="F:phosphoric ester hydrolase activity"/>
    <property type="evidence" value="ECO:0007669"/>
    <property type="project" value="TreeGrafter"/>
</dbReference>
<dbReference type="InterPro" id="IPR047967">
    <property type="entry name" value="PolX_PHP"/>
</dbReference>
<keyword evidence="15" id="KW-0234">DNA repair</keyword>
<sequence>MKNSEIADVFDQLADVLEFKGEMVFKVNSYRKAARTLRDTSEDIAVVAAENRLANLPGIGKSTAEKIQEYLKTGKIKKYEEERKGLSDELISMLQIPGMGPKSLALIHSRLKIDTFAALEDAIHSGRLAELPGMGEKKGENILKGIQLLREASKRIPLGVALPIAEQVLDEVRKFKSVRRAELAGSLRRMRETIGDIDILASASDHKKAIEAFAALPQVKRVLAAGTTKASVIVQGNQQIDLRVVDEECFGAALQYFTGSKEHNIKLRDIAKGLGLKINEYGVFRGDKKVGGKEEKEIYEAIGLQWMPPEIREDRGEIEAAKEGSLPALVTSKQIKGDLHVHSNFSDGRATLEQLAEQAEALGYKYIAVTDHSQSLKIARGLTPERVEQKGKEIQKINSKLKSLKLLLGTELDILGDGGLDYPDKLLEKFDWVVASIHSGFKQPREKITRRITSAMENPFVDCIAHPTGRLIGQRSPYEVDVEELLAVAAKTGTAIEINANYDRLDLDDIWCKRAKELGVKLAIGTDAHHLDHMNMIRLGVAVARRGWLEATDILNTLPLKKLRQKR</sequence>
<protein>
    <recommendedName>
        <fullName evidence="5">DNA polymerase beta</fullName>
        <ecNumber evidence="3">2.7.7.7</ecNumber>
        <ecNumber evidence="4">4.2.99.18</ecNumber>
    </recommendedName>
    <alternativeName>
        <fullName evidence="16">5'-deoxyribose-phosphate lyase</fullName>
    </alternativeName>
    <alternativeName>
        <fullName evidence="17">AP lyase</fullName>
    </alternativeName>
</protein>
<dbReference type="PANTHER" id="PTHR36928:SF1">
    <property type="entry name" value="PHOSPHATASE YCDX-RELATED"/>
    <property type="match status" value="1"/>
</dbReference>
<dbReference type="SUPFAM" id="SSF47802">
    <property type="entry name" value="DNA polymerase beta, N-terminal domain-like"/>
    <property type="match status" value="1"/>
</dbReference>
<dbReference type="InterPro" id="IPR050243">
    <property type="entry name" value="PHP_phosphatase"/>
</dbReference>
<evidence type="ECO:0000256" key="16">
    <source>
        <dbReference type="ARBA" id="ARBA00035717"/>
    </source>
</evidence>
<dbReference type="InterPro" id="IPR022311">
    <property type="entry name" value="PolX-like"/>
</dbReference>
<evidence type="ECO:0000256" key="9">
    <source>
        <dbReference type="ARBA" id="ARBA00022695"/>
    </source>
</evidence>
<evidence type="ECO:0000256" key="21">
    <source>
        <dbReference type="ARBA" id="ARBA00049244"/>
    </source>
</evidence>
<dbReference type="CDD" id="cd00141">
    <property type="entry name" value="NT_POLXc"/>
    <property type="match status" value="1"/>
</dbReference>
<keyword evidence="10" id="KW-0235">DNA replication</keyword>
<dbReference type="InterPro" id="IPR003141">
    <property type="entry name" value="Pol/His_phosphatase_N"/>
</dbReference>
<evidence type="ECO:0000256" key="1">
    <source>
        <dbReference type="ARBA" id="ARBA00001946"/>
    </source>
</evidence>
<keyword evidence="11" id="KW-0227">DNA damage</keyword>
<dbReference type="Pfam" id="PF14716">
    <property type="entry name" value="HHH_8"/>
    <property type="match status" value="1"/>
</dbReference>
<dbReference type="InterPro" id="IPR029398">
    <property type="entry name" value="PolB_thumb"/>
</dbReference>
<comment type="subcellular location">
    <subcellularLocation>
        <location evidence="2">Cytoplasm</location>
    </subcellularLocation>
</comment>
<dbReference type="InterPro" id="IPR043519">
    <property type="entry name" value="NT_sf"/>
</dbReference>
<dbReference type="PRINTS" id="PR00870">
    <property type="entry name" value="DNAPOLXBETA"/>
</dbReference>
<keyword evidence="8" id="KW-0808">Transferase</keyword>
<dbReference type="InterPro" id="IPR003583">
    <property type="entry name" value="Hlx-hairpin-Hlx_DNA-bd_motif"/>
</dbReference>
<dbReference type="GO" id="GO:0003887">
    <property type="term" value="F:DNA-directed DNA polymerase activity"/>
    <property type="evidence" value="ECO:0007669"/>
    <property type="project" value="UniProtKB-KW"/>
</dbReference>
<evidence type="ECO:0000259" key="24">
    <source>
        <dbReference type="SMART" id="SM00483"/>
    </source>
</evidence>
<feature type="domain" description="Helix-hairpin-helix DNA-binding motif class 1" evidence="22">
    <location>
        <begin position="126"/>
        <end position="145"/>
    </location>
</feature>
<dbReference type="Gene3D" id="3.20.20.140">
    <property type="entry name" value="Metal-dependent hydrolases"/>
    <property type="match status" value="1"/>
</dbReference>
<dbReference type="Gene3D" id="3.30.460.10">
    <property type="entry name" value="Beta Polymerase, domain 2"/>
    <property type="match status" value="1"/>
</dbReference>
<dbReference type="InterPro" id="IPR002008">
    <property type="entry name" value="DNA_pol_X_beta-like"/>
</dbReference>
<dbReference type="GO" id="GO:0006281">
    <property type="term" value="P:DNA repair"/>
    <property type="evidence" value="ECO:0007669"/>
    <property type="project" value="UniProtKB-KW"/>
</dbReference>
<evidence type="ECO:0000256" key="13">
    <source>
        <dbReference type="ARBA" id="ARBA00022932"/>
    </source>
</evidence>
<dbReference type="GO" id="GO:0140078">
    <property type="term" value="F:class I DNA-(apurinic or apyrimidinic site) endonuclease activity"/>
    <property type="evidence" value="ECO:0007669"/>
    <property type="project" value="UniProtKB-EC"/>
</dbReference>
<evidence type="ECO:0000256" key="20">
    <source>
        <dbReference type="ARBA" id="ARBA00045548"/>
    </source>
</evidence>
<evidence type="ECO:0000256" key="7">
    <source>
        <dbReference type="ARBA" id="ARBA00022634"/>
    </source>
</evidence>
<dbReference type="SMART" id="SM00481">
    <property type="entry name" value="POLIIIAc"/>
    <property type="match status" value="1"/>
</dbReference>
<dbReference type="GO" id="GO:0005829">
    <property type="term" value="C:cytosol"/>
    <property type="evidence" value="ECO:0007669"/>
    <property type="project" value="TreeGrafter"/>
</dbReference>
<evidence type="ECO:0000256" key="14">
    <source>
        <dbReference type="ARBA" id="ARBA00023053"/>
    </source>
</evidence>
<evidence type="ECO:0000256" key="3">
    <source>
        <dbReference type="ARBA" id="ARBA00012417"/>
    </source>
</evidence>
<dbReference type="EMBL" id="QZKI01000143">
    <property type="protein sequence ID" value="RJP64052.1"/>
    <property type="molecule type" value="Genomic_DNA"/>
</dbReference>
<dbReference type="Pfam" id="PF14520">
    <property type="entry name" value="HHH_5"/>
    <property type="match status" value="1"/>
</dbReference>
<dbReference type="NCBIfam" id="NF006375">
    <property type="entry name" value="PRK08609.1"/>
    <property type="match status" value="1"/>
</dbReference>
<evidence type="ECO:0000256" key="10">
    <source>
        <dbReference type="ARBA" id="ARBA00022705"/>
    </source>
</evidence>
<evidence type="ECO:0000256" key="2">
    <source>
        <dbReference type="ARBA" id="ARBA00004496"/>
    </source>
</evidence>
<keyword evidence="25" id="KW-0378">Hydrolase</keyword>
<reference evidence="25 26" key="1">
    <citation type="journal article" date="2017" name="ISME J.">
        <title>Energy and carbon metabolisms in a deep terrestrial subsurface fluid microbial community.</title>
        <authorList>
            <person name="Momper L."/>
            <person name="Jungbluth S.P."/>
            <person name="Lee M.D."/>
            <person name="Amend J.P."/>
        </authorList>
    </citation>
    <scope>NUCLEOTIDE SEQUENCE [LARGE SCALE GENOMIC DNA]</scope>
    <source>
        <strain evidence="25">SURF_17</strain>
    </source>
</reference>